<dbReference type="PANTHER" id="PTHR10625:SF5">
    <property type="entry name" value="HISTONE DEACETYLASE"/>
    <property type="match status" value="1"/>
</dbReference>
<evidence type="ECO:0000256" key="7">
    <source>
        <dbReference type="ARBA" id="ARBA00023015"/>
    </source>
</evidence>
<dbReference type="GO" id="GO:0141221">
    <property type="term" value="F:histone deacetylase activity, hydrolytic mechanism"/>
    <property type="evidence" value="ECO:0007669"/>
    <property type="project" value="UniProtKB-EC"/>
</dbReference>
<dbReference type="PROSITE" id="PS50088">
    <property type="entry name" value="ANK_REPEAT"/>
    <property type="match status" value="1"/>
</dbReference>
<reference evidence="12" key="1">
    <citation type="submission" date="2021-02" db="EMBL/GenBank/DDBJ databases">
        <title>First Annotated Genome of the Yellow-green Alga Tribonema minus.</title>
        <authorList>
            <person name="Mahan K.M."/>
        </authorList>
    </citation>
    <scope>NUCLEOTIDE SEQUENCE</scope>
    <source>
        <strain evidence="12">UTEX B ZZ1240</strain>
    </source>
</reference>
<keyword evidence="6" id="KW-0156">Chromatin regulator</keyword>
<dbReference type="Proteomes" id="UP000664859">
    <property type="component" value="Unassembled WGS sequence"/>
</dbReference>
<proteinExistence type="inferred from homology"/>
<comment type="subcellular location">
    <subcellularLocation>
        <location evidence="1">Nucleus</location>
    </subcellularLocation>
</comment>
<keyword evidence="4" id="KW-0678">Repressor</keyword>
<keyword evidence="8" id="KW-0804">Transcription</keyword>
<dbReference type="InterPro" id="IPR002110">
    <property type="entry name" value="Ankyrin_rpt"/>
</dbReference>
<evidence type="ECO:0000313" key="12">
    <source>
        <dbReference type="EMBL" id="KAG5177699.1"/>
    </source>
</evidence>
<dbReference type="GO" id="GO:0040029">
    <property type="term" value="P:epigenetic regulation of gene expression"/>
    <property type="evidence" value="ECO:0007669"/>
    <property type="project" value="TreeGrafter"/>
</dbReference>
<dbReference type="InterPro" id="IPR023801">
    <property type="entry name" value="His_deacetylse_dom"/>
</dbReference>
<keyword evidence="7" id="KW-0805">Transcription regulation</keyword>
<keyword evidence="13" id="KW-1185">Reference proteome</keyword>
<evidence type="ECO:0000256" key="10">
    <source>
        <dbReference type="PROSITE-ProRule" id="PRU00023"/>
    </source>
</evidence>
<dbReference type="InterPro" id="IPR000286">
    <property type="entry name" value="HDACs"/>
</dbReference>
<keyword evidence="9" id="KW-0539">Nucleus</keyword>
<keyword evidence="5" id="KW-0378">Hydrolase</keyword>
<dbReference type="InterPro" id="IPR037138">
    <property type="entry name" value="His_deacetylse_dom_sf"/>
</dbReference>
<feature type="repeat" description="ANK" evidence="10">
    <location>
        <begin position="13"/>
        <end position="45"/>
    </location>
</feature>
<dbReference type="GO" id="GO:0005737">
    <property type="term" value="C:cytoplasm"/>
    <property type="evidence" value="ECO:0007669"/>
    <property type="project" value="TreeGrafter"/>
</dbReference>
<evidence type="ECO:0000256" key="3">
    <source>
        <dbReference type="ARBA" id="ARBA00012111"/>
    </source>
</evidence>
<evidence type="ECO:0000256" key="5">
    <source>
        <dbReference type="ARBA" id="ARBA00022801"/>
    </source>
</evidence>
<dbReference type="PRINTS" id="PR01270">
    <property type="entry name" value="HDASUPER"/>
</dbReference>
<dbReference type="AlphaFoldDB" id="A0A836C9L4"/>
<comment type="caution">
    <text evidence="12">The sequence shown here is derived from an EMBL/GenBank/DDBJ whole genome shotgun (WGS) entry which is preliminary data.</text>
</comment>
<dbReference type="Pfam" id="PF00023">
    <property type="entry name" value="Ank"/>
    <property type="match status" value="1"/>
</dbReference>
<evidence type="ECO:0000256" key="2">
    <source>
        <dbReference type="ARBA" id="ARBA00007738"/>
    </source>
</evidence>
<dbReference type="EC" id="3.5.1.98" evidence="3"/>
<comment type="similarity">
    <text evidence="2">Belongs to the histone deacetylase family. HD type 2 subfamily.</text>
</comment>
<dbReference type="PROSITE" id="PS50297">
    <property type="entry name" value="ANK_REP_REGION"/>
    <property type="match status" value="1"/>
</dbReference>
<protein>
    <recommendedName>
        <fullName evidence="3">histone deacetylase</fullName>
        <ecNumber evidence="3">3.5.1.98</ecNumber>
    </recommendedName>
</protein>
<dbReference type="GO" id="GO:0000118">
    <property type="term" value="C:histone deacetylase complex"/>
    <property type="evidence" value="ECO:0007669"/>
    <property type="project" value="TreeGrafter"/>
</dbReference>
<accession>A0A836C9L4</accession>
<dbReference type="Gene3D" id="3.40.800.20">
    <property type="entry name" value="Histone deacetylase domain"/>
    <property type="match status" value="1"/>
</dbReference>
<evidence type="ECO:0000256" key="8">
    <source>
        <dbReference type="ARBA" id="ARBA00023163"/>
    </source>
</evidence>
<evidence type="ECO:0000259" key="11">
    <source>
        <dbReference type="Pfam" id="PF00850"/>
    </source>
</evidence>
<organism evidence="12 13">
    <name type="scientific">Tribonema minus</name>
    <dbReference type="NCBI Taxonomy" id="303371"/>
    <lineage>
        <taxon>Eukaryota</taxon>
        <taxon>Sar</taxon>
        <taxon>Stramenopiles</taxon>
        <taxon>Ochrophyta</taxon>
        <taxon>PX clade</taxon>
        <taxon>Xanthophyceae</taxon>
        <taxon>Tribonematales</taxon>
        <taxon>Tribonemataceae</taxon>
        <taxon>Tribonema</taxon>
    </lineage>
</organism>
<dbReference type="InterPro" id="IPR023696">
    <property type="entry name" value="Ureohydrolase_dom_sf"/>
</dbReference>
<dbReference type="SUPFAM" id="SSF48403">
    <property type="entry name" value="Ankyrin repeat"/>
    <property type="match status" value="1"/>
</dbReference>
<evidence type="ECO:0000256" key="1">
    <source>
        <dbReference type="ARBA" id="ARBA00004123"/>
    </source>
</evidence>
<dbReference type="OrthoDB" id="424012at2759"/>
<sequence length="525" mass="55716">MQHGAALSAPNNDGDTPLHFASMWARPQAVQALLECGAAYGARNRRSRAPLEVAAAALAGSAPEEVHAAREAVRAAFYTSEPRLRTLVAHHPECQEHQPRNATDWECPARIDAIMERLTGGALFRAYELDVTTNFKRAPAAALRRVHTADYLKFVDGLSRELGAAGAPAAVPFTPMVQRDLMRKAEVKPHEFCDTSFSAGSLGAARRAAGAVVAAVDSVLAGRHRNAFCAVRPPGHHAGPDGLLEAAASCGFCIFNNVAVGALHALEAHGLARVAIVDTDVHHGNGTEEIVRAYCQPSKLLFYSIHLFDKEGGDGKSDESESYSYQFFPGSGSVDDTALNIINAPVQPLWRSRGGRSTKTRSAQAAAASAAAAAGRGSWREAIMARLLPTLRAFNPQLILMSSGFDAVEGDVGNARHARGKCAGTDLTPADYAWITERIQEVADMCCDGRLVSVLEGGYGRPHLDPPDDRRHSRVATASATAPAVAASFSSSATAALRELQSTDSPTTTDDEGGDKPMEVCLCFV</sequence>
<dbReference type="EMBL" id="JAFCMP010000523">
    <property type="protein sequence ID" value="KAG5177699.1"/>
    <property type="molecule type" value="Genomic_DNA"/>
</dbReference>
<gene>
    <name evidence="12" type="ORF">JKP88DRAFT_170043</name>
</gene>
<dbReference type="Gene3D" id="1.25.40.20">
    <property type="entry name" value="Ankyrin repeat-containing domain"/>
    <property type="match status" value="1"/>
</dbReference>
<dbReference type="InterPro" id="IPR036770">
    <property type="entry name" value="Ankyrin_rpt-contain_sf"/>
</dbReference>
<dbReference type="SUPFAM" id="SSF52768">
    <property type="entry name" value="Arginase/deacetylase"/>
    <property type="match status" value="1"/>
</dbReference>
<keyword evidence="10" id="KW-0040">ANK repeat</keyword>
<evidence type="ECO:0000256" key="6">
    <source>
        <dbReference type="ARBA" id="ARBA00022853"/>
    </source>
</evidence>
<dbReference type="PANTHER" id="PTHR10625">
    <property type="entry name" value="HISTONE DEACETYLASE HDAC1-RELATED"/>
    <property type="match status" value="1"/>
</dbReference>
<evidence type="ECO:0000256" key="4">
    <source>
        <dbReference type="ARBA" id="ARBA00022491"/>
    </source>
</evidence>
<evidence type="ECO:0000256" key="9">
    <source>
        <dbReference type="ARBA" id="ARBA00023242"/>
    </source>
</evidence>
<dbReference type="Pfam" id="PF00850">
    <property type="entry name" value="Hist_deacetyl"/>
    <property type="match status" value="1"/>
</dbReference>
<evidence type="ECO:0000313" key="13">
    <source>
        <dbReference type="Proteomes" id="UP000664859"/>
    </source>
</evidence>
<feature type="domain" description="Histone deacetylase" evidence="11">
    <location>
        <begin position="106"/>
        <end position="462"/>
    </location>
</feature>
<name>A0A836C9L4_9STRA</name>